<proteinExistence type="predicted"/>
<accession>A0A1A7BM88</accession>
<gene>
    <name evidence="1" type="ORF">I603_0401</name>
</gene>
<keyword evidence="2" id="KW-1185">Reference proteome</keyword>
<evidence type="ECO:0000313" key="1">
    <source>
        <dbReference type="EMBL" id="OBV12270.1"/>
    </source>
</evidence>
<dbReference type="AlphaFoldDB" id="A0A1A7BM88"/>
<dbReference type="RefSeq" id="WP_267889886.1">
    <property type="nucleotide sequence ID" value="NZ_LZYB01000001.1"/>
</dbReference>
<name>A0A1A7BM88_9SPHN</name>
<dbReference type="Proteomes" id="UP000092484">
    <property type="component" value="Unassembled WGS sequence"/>
</dbReference>
<organism evidence="1 2">
    <name type="scientific">Erythrobacter dokdonensis DSW-74</name>
    <dbReference type="NCBI Taxonomy" id="1300349"/>
    <lineage>
        <taxon>Bacteria</taxon>
        <taxon>Pseudomonadati</taxon>
        <taxon>Pseudomonadota</taxon>
        <taxon>Alphaproteobacteria</taxon>
        <taxon>Sphingomonadales</taxon>
        <taxon>Erythrobacteraceae</taxon>
        <taxon>Erythrobacter/Porphyrobacter group</taxon>
        <taxon>Erythrobacter</taxon>
    </lineage>
</organism>
<sequence>MPNKLYFGDNLHVLREHIADYKRCFSDSVMEMQAWVNGVKQ</sequence>
<dbReference type="EMBL" id="LZYB01000001">
    <property type="protein sequence ID" value="OBV12270.1"/>
    <property type="molecule type" value="Genomic_DNA"/>
</dbReference>
<protein>
    <submittedName>
        <fullName evidence="1">Uncharacterized protein</fullName>
    </submittedName>
</protein>
<reference evidence="1 2" key="1">
    <citation type="submission" date="2016-06" db="EMBL/GenBank/DDBJ databases">
        <title>Genome sequence of Porphyrobacter dokdonensis DSW-74.</title>
        <authorList>
            <person name="Kim J.F."/>
            <person name="Song J.Y."/>
        </authorList>
    </citation>
    <scope>NUCLEOTIDE SEQUENCE [LARGE SCALE GENOMIC DNA]</scope>
    <source>
        <strain evidence="1 2">DSW-74</strain>
    </source>
</reference>
<evidence type="ECO:0000313" key="2">
    <source>
        <dbReference type="Proteomes" id="UP000092484"/>
    </source>
</evidence>
<comment type="caution">
    <text evidence="1">The sequence shown here is derived from an EMBL/GenBank/DDBJ whole genome shotgun (WGS) entry which is preliminary data.</text>
</comment>